<dbReference type="OrthoDB" id="7566477at2"/>
<keyword evidence="2" id="KW-1185">Reference proteome</keyword>
<evidence type="ECO:0000313" key="2">
    <source>
        <dbReference type="Proteomes" id="UP000094256"/>
    </source>
</evidence>
<dbReference type="Proteomes" id="UP000094256">
    <property type="component" value="Chromosome"/>
</dbReference>
<dbReference type="InterPro" id="IPR011990">
    <property type="entry name" value="TPR-like_helical_dom_sf"/>
</dbReference>
<accession>A0A1B3Z8N2</accession>
<dbReference type="Gene3D" id="1.25.40.10">
    <property type="entry name" value="Tetratricopeptide repeat domain"/>
    <property type="match status" value="1"/>
</dbReference>
<evidence type="ECO:0000313" key="1">
    <source>
        <dbReference type="EMBL" id="AOH83774.1"/>
    </source>
</evidence>
<dbReference type="SUPFAM" id="SSF48452">
    <property type="entry name" value="TPR-like"/>
    <property type="match status" value="1"/>
</dbReference>
<dbReference type="RefSeq" id="WP_069204341.1">
    <property type="nucleotide sequence ID" value="NZ_CP014168.1"/>
</dbReference>
<gene>
    <name evidence="1" type="ORF">AWL63_07125</name>
</gene>
<name>A0A1B3Z8N2_9SPHN</name>
<dbReference type="STRING" id="1560345.AWL63_07125"/>
<dbReference type="InterPro" id="IPR019734">
    <property type="entry name" value="TPR_rpt"/>
</dbReference>
<proteinExistence type="predicted"/>
<sequence length="251" mass="25976">MILPLLLLAAAAQKLPATPNPTQERYDRCVDLAARDPAAAEGAASRWMLDGGGFLAHQCLGIAYTNEGHWSAAAAEFELAARAADVARDDRSAYYWAQAGNAWLGAKDANKARADLDAALAPHTLVGLQSGEAYLDRARAFVAAGDAKAARADLDQALLAASSDPLAWLLSATLARRMGDLTRAQTDIAEALKRSSDDASVQLEAGNIAAKAGDEAGAKAAWGRAAQLQPGSDANKAAAAALAQFDTPAKP</sequence>
<protein>
    <submittedName>
        <fullName evidence="1">Uncharacterized protein</fullName>
    </submittedName>
</protein>
<dbReference type="KEGG" id="span:AWL63_07125"/>
<dbReference type="AlphaFoldDB" id="A0A1B3Z8N2"/>
<reference evidence="1 2" key="1">
    <citation type="submission" date="2016-01" db="EMBL/GenBank/DDBJ databases">
        <title>Complete genome and mega plasmid sequence of Sphingomonas panacis DCY99 elicits systemic resistance in rice to Xanthomonas oryzae.</title>
        <authorList>
            <person name="Kim Y.J."/>
            <person name="Yang D.C."/>
            <person name="Sing P."/>
        </authorList>
    </citation>
    <scope>NUCLEOTIDE SEQUENCE [LARGE SCALE GENOMIC DNA]</scope>
    <source>
        <strain evidence="1 2">DCY99</strain>
    </source>
</reference>
<dbReference type="SMART" id="SM00028">
    <property type="entry name" value="TPR"/>
    <property type="match status" value="4"/>
</dbReference>
<organism evidence="1 2">
    <name type="scientific">Sphingomonas panacis</name>
    <dbReference type="NCBI Taxonomy" id="1560345"/>
    <lineage>
        <taxon>Bacteria</taxon>
        <taxon>Pseudomonadati</taxon>
        <taxon>Pseudomonadota</taxon>
        <taxon>Alphaproteobacteria</taxon>
        <taxon>Sphingomonadales</taxon>
        <taxon>Sphingomonadaceae</taxon>
        <taxon>Sphingomonas</taxon>
    </lineage>
</organism>
<dbReference type="EMBL" id="CP014168">
    <property type="protein sequence ID" value="AOH83774.1"/>
    <property type="molecule type" value="Genomic_DNA"/>
</dbReference>